<dbReference type="CDD" id="cd01536">
    <property type="entry name" value="PBP1_ABC_sugar_binding-like"/>
    <property type="match status" value="1"/>
</dbReference>
<evidence type="ECO:0000256" key="3">
    <source>
        <dbReference type="ARBA" id="ARBA00022729"/>
    </source>
</evidence>
<dbReference type="RefSeq" id="WP_058640850.1">
    <property type="nucleotide sequence ID" value="NZ_LDSL01000033.1"/>
</dbReference>
<dbReference type="AlphaFoldDB" id="A0A147H6Q0"/>
<organism evidence="6 7">
    <name type="scientific">Pseudacidovorax intermedius</name>
    <dbReference type="NCBI Taxonomy" id="433924"/>
    <lineage>
        <taxon>Bacteria</taxon>
        <taxon>Pseudomonadati</taxon>
        <taxon>Pseudomonadota</taxon>
        <taxon>Betaproteobacteria</taxon>
        <taxon>Burkholderiales</taxon>
        <taxon>Comamonadaceae</taxon>
        <taxon>Pseudacidovorax</taxon>
    </lineage>
</organism>
<comment type="caution">
    <text evidence="6">The sequence shown here is derived from an EMBL/GenBank/DDBJ whole genome shotgun (WGS) entry which is preliminary data.</text>
</comment>
<evidence type="ECO:0000313" key="6">
    <source>
        <dbReference type="EMBL" id="KTT25625.1"/>
    </source>
</evidence>
<dbReference type="EMBL" id="LDSL01000033">
    <property type="protein sequence ID" value="KTT25625.1"/>
    <property type="molecule type" value="Genomic_DNA"/>
</dbReference>
<dbReference type="PANTHER" id="PTHR46847">
    <property type="entry name" value="D-ALLOSE-BINDING PERIPLASMIC PROTEIN-RELATED"/>
    <property type="match status" value="1"/>
</dbReference>
<sequence>MSLFTRHGGAFLSASLIALFAAALPASAKSSKDNLKVGVIAFTYSSPAVQAMADAAMADCKQRGWTCELFDGKGDPVATSNAGVNFVNRKFDAVVNAVSDNNQLGTVIKAANAAGIPYVSIFSGDAPGITADIGSSGVVQGALIGGEVRSAIGLEGQVAVVNWNVLPVLRERSRGLKATMADDKNIKIVEVEVKVPGYVEDAYSKLLTLLQSNKNVKAVVVGWNELAPAAVRAIEQLGLKDKVRVYGYDAIAPAFELMRKGSPLAMVVGFSNDEAGRSAMRTVAETVDGRPTPFKALMLRSCLFTRDNMPAPGQEPNYETCTPFTAELRRK</sequence>
<dbReference type="Proteomes" id="UP000072741">
    <property type="component" value="Unassembled WGS sequence"/>
</dbReference>
<dbReference type="GO" id="GO:0030246">
    <property type="term" value="F:carbohydrate binding"/>
    <property type="evidence" value="ECO:0007669"/>
    <property type="project" value="UniProtKB-ARBA"/>
</dbReference>
<proteinExistence type="inferred from homology"/>
<protein>
    <recommendedName>
        <fullName evidence="5">Periplasmic binding protein domain-containing protein</fullName>
    </recommendedName>
</protein>
<feature type="domain" description="Periplasmic binding protein" evidence="5">
    <location>
        <begin position="37"/>
        <end position="290"/>
    </location>
</feature>
<dbReference type="Gene3D" id="3.40.50.2300">
    <property type="match status" value="2"/>
</dbReference>
<evidence type="ECO:0000256" key="4">
    <source>
        <dbReference type="SAM" id="SignalP"/>
    </source>
</evidence>
<dbReference type="InterPro" id="IPR028082">
    <property type="entry name" value="Peripla_BP_I"/>
</dbReference>
<evidence type="ECO:0000256" key="1">
    <source>
        <dbReference type="ARBA" id="ARBA00004196"/>
    </source>
</evidence>
<dbReference type="InterPro" id="IPR025997">
    <property type="entry name" value="SBP_2_dom"/>
</dbReference>
<reference evidence="6 7" key="1">
    <citation type="journal article" date="2016" name="Front. Microbiol.">
        <title>Genomic Resource of Rice Seed Associated Bacteria.</title>
        <authorList>
            <person name="Midha S."/>
            <person name="Bansal K."/>
            <person name="Sharma S."/>
            <person name="Kumar N."/>
            <person name="Patil P.P."/>
            <person name="Chaudhry V."/>
            <person name="Patil P.B."/>
        </authorList>
    </citation>
    <scope>NUCLEOTIDE SEQUENCE [LARGE SCALE GENOMIC DNA]</scope>
    <source>
        <strain evidence="6 7">NS331</strain>
    </source>
</reference>
<feature type="chain" id="PRO_5007547231" description="Periplasmic binding protein domain-containing protein" evidence="4">
    <location>
        <begin position="29"/>
        <end position="331"/>
    </location>
</feature>
<evidence type="ECO:0000313" key="7">
    <source>
        <dbReference type="Proteomes" id="UP000072741"/>
    </source>
</evidence>
<evidence type="ECO:0000259" key="5">
    <source>
        <dbReference type="Pfam" id="PF13407"/>
    </source>
</evidence>
<dbReference type="SUPFAM" id="SSF53822">
    <property type="entry name" value="Periplasmic binding protein-like I"/>
    <property type="match status" value="1"/>
</dbReference>
<evidence type="ECO:0000256" key="2">
    <source>
        <dbReference type="ARBA" id="ARBA00007639"/>
    </source>
</evidence>
<comment type="subcellular location">
    <subcellularLocation>
        <location evidence="1">Cell envelope</location>
    </subcellularLocation>
</comment>
<accession>A0A147H6Q0</accession>
<feature type="signal peptide" evidence="4">
    <location>
        <begin position="1"/>
        <end position="28"/>
    </location>
</feature>
<keyword evidence="3 4" id="KW-0732">Signal</keyword>
<comment type="similarity">
    <text evidence="2">Belongs to the bacterial solute-binding protein 2 family.</text>
</comment>
<dbReference type="Pfam" id="PF13407">
    <property type="entry name" value="Peripla_BP_4"/>
    <property type="match status" value="1"/>
</dbReference>
<dbReference type="GO" id="GO:0030313">
    <property type="term" value="C:cell envelope"/>
    <property type="evidence" value="ECO:0007669"/>
    <property type="project" value="UniProtKB-SubCell"/>
</dbReference>
<gene>
    <name evidence="6" type="ORF">NS331_04695</name>
</gene>
<name>A0A147H6Q0_9BURK</name>
<dbReference type="PANTHER" id="PTHR46847:SF1">
    <property type="entry name" value="D-ALLOSE-BINDING PERIPLASMIC PROTEIN-RELATED"/>
    <property type="match status" value="1"/>
</dbReference>
<keyword evidence="7" id="KW-1185">Reference proteome</keyword>
<dbReference type="OrthoDB" id="44362at2"/>